<evidence type="ECO:0000259" key="7">
    <source>
        <dbReference type="Pfam" id="PF25917"/>
    </source>
</evidence>
<dbReference type="InterPro" id="IPR058625">
    <property type="entry name" value="MdtA-like_BSH"/>
</dbReference>
<dbReference type="InterPro" id="IPR058624">
    <property type="entry name" value="MdtA-like_HH"/>
</dbReference>
<evidence type="ECO:0000256" key="2">
    <source>
        <dbReference type="ARBA" id="ARBA00009477"/>
    </source>
</evidence>
<dbReference type="Gene3D" id="1.10.287.470">
    <property type="entry name" value="Helix hairpin bin"/>
    <property type="match status" value="1"/>
</dbReference>
<feature type="domain" description="Multidrug resistance protein MdtA-like C-terminal permuted SH3" evidence="8">
    <location>
        <begin position="272"/>
        <end position="335"/>
    </location>
</feature>
<evidence type="ECO:0000256" key="1">
    <source>
        <dbReference type="ARBA" id="ARBA00004196"/>
    </source>
</evidence>
<dbReference type="AlphaFoldDB" id="A0A848LPD7"/>
<dbReference type="PANTHER" id="PTHR30469">
    <property type="entry name" value="MULTIDRUG RESISTANCE PROTEIN MDTA"/>
    <property type="match status" value="1"/>
</dbReference>
<keyword evidence="4" id="KW-0175">Coiled coil</keyword>
<protein>
    <submittedName>
        <fullName evidence="9">Efflux RND transporter periplasmic adaptor subunit</fullName>
    </submittedName>
</protein>
<dbReference type="Gene3D" id="2.40.50.100">
    <property type="match status" value="1"/>
</dbReference>
<dbReference type="SUPFAM" id="SSF111369">
    <property type="entry name" value="HlyD-like secretion proteins"/>
    <property type="match status" value="1"/>
</dbReference>
<evidence type="ECO:0000259" key="8">
    <source>
        <dbReference type="Pfam" id="PF25967"/>
    </source>
</evidence>
<feature type="domain" description="Multidrug resistance protein MdtA-like barrel-sandwich hybrid" evidence="7">
    <location>
        <begin position="50"/>
        <end position="184"/>
    </location>
</feature>
<dbReference type="Gene3D" id="2.40.30.170">
    <property type="match status" value="1"/>
</dbReference>
<proteinExistence type="inferred from homology"/>
<comment type="caution">
    <text evidence="9">The sequence shown here is derived from an EMBL/GenBank/DDBJ whole genome shotgun (WGS) entry which is preliminary data.</text>
</comment>
<keyword evidence="10" id="KW-1185">Reference proteome</keyword>
<reference evidence="9 10" key="1">
    <citation type="submission" date="2020-04" db="EMBL/GenBank/DDBJ databases">
        <title>Draft genome of Pyxidicoccus fallax type strain.</title>
        <authorList>
            <person name="Whitworth D.E."/>
        </authorList>
    </citation>
    <scope>NUCLEOTIDE SEQUENCE [LARGE SCALE GENOMIC DNA]</scope>
    <source>
        <strain evidence="9 10">DSM 14698</strain>
    </source>
</reference>
<dbReference type="InterPro" id="IPR006143">
    <property type="entry name" value="RND_pump_MFP"/>
</dbReference>
<feature type="coiled-coil region" evidence="4">
    <location>
        <begin position="83"/>
        <end position="117"/>
    </location>
</feature>
<accession>A0A848LPD7</accession>
<feature type="region of interest" description="Disordered" evidence="5">
    <location>
        <begin position="1"/>
        <end position="24"/>
    </location>
</feature>
<evidence type="ECO:0000256" key="4">
    <source>
        <dbReference type="SAM" id="Coils"/>
    </source>
</evidence>
<name>A0A848LPD7_9BACT</name>
<dbReference type="NCBIfam" id="TIGR01730">
    <property type="entry name" value="RND_mfp"/>
    <property type="match status" value="1"/>
</dbReference>
<dbReference type="Gene3D" id="2.40.420.20">
    <property type="match status" value="1"/>
</dbReference>
<organism evidence="9 10">
    <name type="scientific">Pyxidicoccus fallax</name>
    <dbReference type="NCBI Taxonomy" id="394095"/>
    <lineage>
        <taxon>Bacteria</taxon>
        <taxon>Pseudomonadati</taxon>
        <taxon>Myxococcota</taxon>
        <taxon>Myxococcia</taxon>
        <taxon>Myxococcales</taxon>
        <taxon>Cystobacterineae</taxon>
        <taxon>Myxococcaceae</taxon>
        <taxon>Pyxidicoccus</taxon>
    </lineage>
</organism>
<comment type="subcellular location">
    <subcellularLocation>
        <location evidence="1">Cell envelope</location>
    </subcellularLocation>
</comment>
<dbReference type="EMBL" id="JABBJJ010000203">
    <property type="protein sequence ID" value="NMO19738.1"/>
    <property type="molecule type" value="Genomic_DNA"/>
</dbReference>
<evidence type="ECO:0000256" key="3">
    <source>
        <dbReference type="ARBA" id="ARBA00022448"/>
    </source>
</evidence>
<dbReference type="InterPro" id="IPR058627">
    <property type="entry name" value="MdtA-like_C"/>
</dbReference>
<evidence type="ECO:0000259" key="6">
    <source>
        <dbReference type="Pfam" id="PF25876"/>
    </source>
</evidence>
<evidence type="ECO:0000313" key="9">
    <source>
        <dbReference type="EMBL" id="NMO19738.1"/>
    </source>
</evidence>
<evidence type="ECO:0000256" key="5">
    <source>
        <dbReference type="SAM" id="MobiDB-lite"/>
    </source>
</evidence>
<dbReference type="Pfam" id="PF25967">
    <property type="entry name" value="RND-MFP_C"/>
    <property type="match status" value="1"/>
</dbReference>
<feature type="compositionally biased region" description="Basic and acidic residues" evidence="5">
    <location>
        <begin position="407"/>
        <end position="416"/>
    </location>
</feature>
<dbReference type="Pfam" id="PF25876">
    <property type="entry name" value="HH_MFP_RND"/>
    <property type="match status" value="1"/>
</dbReference>
<dbReference type="Proteomes" id="UP000518300">
    <property type="component" value="Unassembled WGS sequence"/>
</dbReference>
<evidence type="ECO:0000313" key="10">
    <source>
        <dbReference type="Proteomes" id="UP000518300"/>
    </source>
</evidence>
<dbReference type="PANTHER" id="PTHR30469:SF39">
    <property type="entry name" value="SLL0180 PROTEIN"/>
    <property type="match status" value="1"/>
</dbReference>
<dbReference type="GO" id="GO:1990281">
    <property type="term" value="C:efflux pump complex"/>
    <property type="evidence" value="ECO:0007669"/>
    <property type="project" value="TreeGrafter"/>
</dbReference>
<sequence>MLSLAATGCSTSKAAPAEPPPPREVDVVTLAPRAVRDTGEYLGSLISRQSVTVLPQAAGYVRRIHVKPGQQVEEGTPLVQVDAREETAALDSAQAQLSSAQVNLELARRTLARTEALNKEGLASAQELESARAQVDAAEAASRSSAAQVTQRQVQLQFNLVRAPFAGTVGDVLVRLGDYVSASTVLTSIAQADVLEVSVAVPSPRARALKPDTALEILDAQGKVLLTSSVFFVAPQADPRTQLVEVKAAFRNTVGLRPSELVRARLVYSVRDALQIPALAVVRQSGQPFALVVREKEGKTVVERRPITLGALGEMTYVVEKGLQPGDLVAVSSLQALRDGMPVKVKSARSPEGSVLSSAPRQGIADSQPPGGIPGTEAQTSAQPQRVAGVLPRGDIPGAGAQPQRAGDLRPLRSDR</sequence>
<comment type="similarity">
    <text evidence="2">Belongs to the membrane fusion protein (MFP) (TC 8.A.1) family.</text>
</comment>
<feature type="domain" description="Multidrug resistance protein MdtA-like alpha-helical hairpin" evidence="6">
    <location>
        <begin position="90"/>
        <end position="158"/>
    </location>
</feature>
<feature type="region of interest" description="Disordered" evidence="5">
    <location>
        <begin position="342"/>
        <end position="416"/>
    </location>
</feature>
<dbReference type="GO" id="GO:0015562">
    <property type="term" value="F:efflux transmembrane transporter activity"/>
    <property type="evidence" value="ECO:0007669"/>
    <property type="project" value="TreeGrafter"/>
</dbReference>
<keyword evidence="3" id="KW-0813">Transport</keyword>
<dbReference type="Pfam" id="PF25917">
    <property type="entry name" value="BSH_RND"/>
    <property type="match status" value="1"/>
</dbReference>
<gene>
    <name evidence="9" type="ORF">HG543_33415</name>
</gene>